<accession>A0A6L9LBL1</accession>
<gene>
    <name evidence="1" type="ORF">GK108_23770</name>
</gene>
<evidence type="ECO:0000313" key="2">
    <source>
        <dbReference type="Proteomes" id="UP000474175"/>
    </source>
</evidence>
<dbReference type="Proteomes" id="UP000474175">
    <property type="component" value="Unassembled WGS sequence"/>
</dbReference>
<comment type="caution">
    <text evidence="1">The sequence shown here is derived from an EMBL/GenBank/DDBJ whole genome shotgun (WGS) entry which is preliminary data.</text>
</comment>
<organism evidence="1 2">
    <name type="scientific">Spirosoma terrae</name>
    <dbReference type="NCBI Taxonomy" id="1968276"/>
    <lineage>
        <taxon>Bacteria</taxon>
        <taxon>Pseudomonadati</taxon>
        <taxon>Bacteroidota</taxon>
        <taxon>Cytophagia</taxon>
        <taxon>Cytophagales</taxon>
        <taxon>Cytophagaceae</taxon>
        <taxon>Spirosoma</taxon>
    </lineage>
</organism>
<sequence>MSNPVYYKGFVIKAEATALYQWDNEQNICLETKARTAYKIIDDSSGLIYGVKHSLTSAQKTIDINGKRWKIDKSI</sequence>
<dbReference type="AlphaFoldDB" id="A0A6L9LBL1"/>
<evidence type="ECO:0000313" key="1">
    <source>
        <dbReference type="EMBL" id="NDU97924.1"/>
    </source>
</evidence>
<proteinExistence type="predicted"/>
<protein>
    <submittedName>
        <fullName evidence="1">Uncharacterized protein</fullName>
    </submittedName>
</protein>
<dbReference type="RefSeq" id="WP_163953871.1">
    <property type="nucleotide sequence ID" value="NZ_JAAFZH010000014.1"/>
</dbReference>
<name>A0A6L9LBL1_9BACT</name>
<reference evidence="1 2" key="1">
    <citation type="submission" date="2020-02" db="EMBL/GenBank/DDBJ databases">
        <title>Draft genome sequence of two Spirosoma agri KCTC 52727 and Spirosoma terrae KCTC 52035.</title>
        <authorList>
            <person name="Rojas J."/>
            <person name="Ambika Manirajan B."/>
            <person name="Suarez C."/>
            <person name="Ratering S."/>
            <person name="Schnell S."/>
        </authorList>
    </citation>
    <scope>NUCLEOTIDE SEQUENCE [LARGE SCALE GENOMIC DNA]</scope>
    <source>
        <strain evidence="1 2">KCTC 52035</strain>
    </source>
</reference>
<keyword evidence="2" id="KW-1185">Reference proteome</keyword>
<dbReference type="EMBL" id="JAAFZH010000014">
    <property type="protein sequence ID" value="NDU97924.1"/>
    <property type="molecule type" value="Genomic_DNA"/>
</dbReference>